<comment type="caution">
    <text evidence="2">The sequence shown here is derived from an EMBL/GenBank/DDBJ whole genome shotgun (WGS) entry which is preliminary data.</text>
</comment>
<feature type="region of interest" description="Disordered" evidence="1">
    <location>
        <begin position="1"/>
        <end position="47"/>
    </location>
</feature>
<keyword evidence="3" id="KW-1185">Reference proteome</keyword>
<evidence type="ECO:0000313" key="3">
    <source>
        <dbReference type="Proteomes" id="UP001175001"/>
    </source>
</evidence>
<name>A0AA40D7L4_9PEZI</name>
<reference evidence="2" key="1">
    <citation type="submission" date="2023-06" db="EMBL/GenBank/DDBJ databases">
        <title>Multi-omics analyses reveal the molecular pathogenesis toolkit of Lasiodiplodia hormozganensis, a cross-kingdom pathogen.</title>
        <authorList>
            <person name="Felix C."/>
            <person name="Meneses R."/>
            <person name="Goncalves M.F.M."/>
            <person name="Tilleman L."/>
            <person name="Duarte A.S."/>
            <person name="Jorrin-Novo J.V."/>
            <person name="Van De Peer Y."/>
            <person name="Deforce D."/>
            <person name="Van Nieuwerburgh F."/>
            <person name="Esteves A.C."/>
            <person name="Alves A."/>
        </authorList>
    </citation>
    <scope>NUCLEOTIDE SEQUENCE</scope>
    <source>
        <strain evidence="2">CBS 339.90</strain>
    </source>
</reference>
<dbReference type="SUPFAM" id="SSF53300">
    <property type="entry name" value="vWA-like"/>
    <property type="match status" value="1"/>
</dbReference>
<evidence type="ECO:0000313" key="2">
    <source>
        <dbReference type="EMBL" id="KAK0663184.1"/>
    </source>
</evidence>
<dbReference type="Gene3D" id="3.40.50.410">
    <property type="entry name" value="von Willebrand factor, type A domain"/>
    <property type="match status" value="1"/>
</dbReference>
<dbReference type="Proteomes" id="UP001175001">
    <property type="component" value="Unassembled WGS sequence"/>
</dbReference>
<organism evidence="2 3">
    <name type="scientific">Lasiodiplodia hormozganensis</name>
    <dbReference type="NCBI Taxonomy" id="869390"/>
    <lineage>
        <taxon>Eukaryota</taxon>
        <taxon>Fungi</taxon>
        <taxon>Dikarya</taxon>
        <taxon>Ascomycota</taxon>
        <taxon>Pezizomycotina</taxon>
        <taxon>Dothideomycetes</taxon>
        <taxon>Dothideomycetes incertae sedis</taxon>
        <taxon>Botryosphaeriales</taxon>
        <taxon>Botryosphaeriaceae</taxon>
        <taxon>Lasiodiplodia</taxon>
    </lineage>
</organism>
<proteinExistence type="predicted"/>
<evidence type="ECO:0008006" key="4">
    <source>
        <dbReference type="Google" id="ProtNLM"/>
    </source>
</evidence>
<evidence type="ECO:0000256" key="1">
    <source>
        <dbReference type="SAM" id="MobiDB-lite"/>
    </source>
</evidence>
<accession>A0AA40D7L4</accession>
<sequence>MVSLPTRFKNEPPATTPESSSGDEKDWELVDDGSPAEQKKIDPASVGLDIHRSQDLDGVIVSVRSPKEAPASLGERRRLPVDIVLVIDVSWSMEDFVDCPVEAGAQSASGDQFGNEPSYRHSVLDLVKNAALAVVENLDEQDRIGIVTFGYDAEVL</sequence>
<protein>
    <recommendedName>
        <fullName evidence="4">VWFA domain-containing protein</fullName>
    </recommendedName>
</protein>
<dbReference type="AlphaFoldDB" id="A0AA40D7L4"/>
<dbReference type="EMBL" id="JAUJDW010000004">
    <property type="protein sequence ID" value="KAK0663184.1"/>
    <property type="molecule type" value="Genomic_DNA"/>
</dbReference>
<gene>
    <name evidence="2" type="ORF">DIS24_g1248</name>
</gene>
<dbReference type="InterPro" id="IPR036465">
    <property type="entry name" value="vWFA_dom_sf"/>
</dbReference>